<evidence type="ECO:0000313" key="1">
    <source>
        <dbReference type="EMBL" id="MBH9578023.1"/>
    </source>
</evidence>
<accession>A0A931J575</accession>
<comment type="caution">
    <text evidence="1">The sequence shown here is derived from an EMBL/GenBank/DDBJ whole genome shotgun (WGS) entry which is preliminary data.</text>
</comment>
<dbReference type="AlphaFoldDB" id="A0A931J575"/>
<gene>
    <name evidence="1" type="ORF">I7X39_14045</name>
</gene>
<dbReference type="EMBL" id="JAEDAK010000009">
    <property type="protein sequence ID" value="MBH9578023.1"/>
    <property type="molecule type" value="Genomic_DNA"/>
</dbReference>
<keyword evidence="2" id="KW-1185">Reference proteome</keyword>
<proteinExistence type="predicted"/>
<protein>
    <recommendedName>
        <fullName evidence="3">Transposase</fullName>
    </recommendedName>
</protein>
<name>A0A931J575_9BURK</name>
<organism evidence="1 2">
    <name type="scientific">Inhella proteolytica</name>
    <dbReference type="NCBI Taxonomy" id="2795029"/>
    <lineage>
        <taxon>Bacteria</taxon>
        <taxon>Pseudomonadati</taxon>
        <taxon>Pseudomonadota</taxon>
        <taxon>Betaproteobacteria</taxon>
        <taxon>Burkholderiales</taxon>
        <taxon>Sphaerotilaceae</taxon>
        <taxon>Inhella</taxon>
    </lineage>
</organism>
<evidence type="ECO:0000313" key="2">
    <source>
        <dbReference type="Proteomes" id="UP000613266"/>
    </source>
</evidence>
<reference evidence="1" key="1">
    <citation type="submission" date="2020-12" db="EMBL/GenBank/DDBJ databases">
        <title>The genome sequence of Inhella sp. 1Y17.</title>
        <authorList>
            <person name="Liu Y."/>
        </authorList>
    </citation>
    <scope>NUCLEOTIDE SEQUENCE</scope>
    <source>
        <strain evidence="1">1Y17</strain>
    </source>
</reference>
<dbReference type="PROSITE" id="PS51257">
    <property type="entry name" value="PROKAR_LIPOPROTEIN"/>
    <property type="match status" value="1"/>
</dbReference>
<dbReference type="Proteomes" id="UP000613266">
    <property type="component" value="Unassembled WGS sequence"/>
</dbReference>
<sequence>MKSRIRLQLQTSASQHARLVALQQAFAQACNELAPIVQQTACWNRVALHHMVYKAMRAKFPELGSQMVCNAIYSVSRSCRLVYQHPGSPFNLQRLGGKPLPRVHFLPQSPVYFDRHTLSLKGGQVSMFTLDGRMRFSLALSDADERRFRTEKLCEIVLNQQGGQFWLTFQLDDGQAPELGSAEEELDATPAARGSELPEYMLVIDDAPHAAMPTSVPAVSLTMTSP</sequence>
<evidence type="ECO:0008006" key="3">
    <source>
        <dbReference type="Google" id="ProtNLM"/>
    </source>
</evidence>